<gene>
    <name evidence="1" type="ORF">BFJ65_g5152</name>
</gene>
<reference evidence="1 2" key="1">
    <citation type="journal article" date="2018" name="Sci. Rep.">
        <title>Characterisation of pathogen-specific regions and novel effector candidates in Fusarium oxysporum f. sp. cepae.</title>
        <authorList>
            <person name="Armitage A.D."/>
            <person name="Taylor A."/>
            <person name="Sobczyk M.K."/>
            <person name="Baxter L."/>
            <person name="Greenfield B.P."/>
            <person name="Bates H.J."/>
            <person name="Wilson F."/>
            <person name="Jackson A.C."/>
            <person name="Ott S."/>
            <person name="Harrison R.J."/>
            <person name="Clarkson J.P."/>
        </authorList>
    </citation>
    <scope>NUCLEOTIDE SEQUENCE [LARGE SCALE GENOMIC DNA]</scope>
    <source>
        <strain evidence="1 2">FoC_Fus2</strain>
    </source>
</reference>
<protein>
    <submittedName>
        <fullName evidence="1">Uncharacterized protein</fullName>
    </submittedName>
</protein>
<proteinExistence type="predicted"/>
<comment type="caution">
    <text evidence="1">The sequence shown here is derived from an EMBL/GenBank/DDBJ whole genome shotgun (WGS) entry which is preliminary data.</text>
</comment>
<dbReference type="AlphaFoldDB" id="A0A3L6NV10"/>
<evidence type="ECO:0000313" key="2">
    <source>
        <dbReference type="Proteomes" id="UP000270866"/>
    </source>
</evidence>
<accession>A0A3L6NV10</accession>
<dbReference type="EMBL" id="MRCU01000003">
    <property type="protein sequence ID" value="RKK22556.1"/>
    <property type="molecule type" value="Genomic_DNA"/>
</dbReference>
<name>A0A3L6NV10_FUSOX</name>
<sequence>MGPLIVYPRQSLSIHKHHRKEDAEYLIQLFSEHQELSYLSTQIYWRFITWSEVAPCPAEVTDDPRAKASD</sequence>
<organism evidence="1 2">
    <name type="scientific">Fusarium oxysporum f. sp. cepae</name>
    <dbReference type="NCBI Taxonomy" id="396571"/>
    <lineage>
        <taxon>Eukaryota</taxon>
        <taxon>Fungi</taxon>
        <taxon>Dikarya</taxon>
        <taxon>Ascomycota</taxon>
        <taxon>Pezizomycotina</taxon>
        <taxon>Sordariomycetes</taxon>
        <taxon>Hypocreomycetidae</taxon>
        <taxon>Hypocreales</taxon>
        <taxon>Nectriaceae</taxon>
        <taxon>Fusarium</taxon>
        <taxon>Fusarium oxysporum species complex</taxon>
    </lineage>
</organism>
<dbReference type="Proteomes" id="UP000270866">
    <property type="component" value="Chromosome 5"/>
</dbReference>
<evidence type="ECO:0000313" key="1">
    <source>
        <dbReference type="EMBL" id="RKK22556.1"/>
    </source>
</evidence>